<reference evidence="1" key="1">
    <citation type="submission" date="2019-12" db="EMBL/GenBank/DDBJ databases">
        <title>Genome sequencing and annotation of Brassica cretica.</title>
        <authorList>
            <person name="Studholme D.J."/>
            <person name="Sarris P.F."/>
        </authorList>
    </citation>
    <scope>NUCLEOTIDE SEQUENCE</scope>
    <source>
        <strain evidence="1">PFS-001/15</strain>
        <tissue evidence="1">Leaf</tissue>
    </source>
</reference>
<accession>A0A8S9H9V6</accession>
<dbReference type="Proteomes" id="UP000712281">
    <property type="component" value="Unassembled WGS sequence"/>
</dbReference>
<gene>
    <name evidence="1" type="ORF">F2Q68_00036157</name>
</gene>
<protein>
    <submittedName>
        <fullName evidence="1">Uncharacterized protein</fullName>
    </submittedName>
</protein>
<dbReference type="EMBL" id="QGKW02001988">
    <property type="protein sequence ID" value="KAF2553890.1"/>
    <property type="molecule type" value="Genomic_DNA"/>
</dbReference>
<evidence type="ECO:0000313" key="1">
    <source>
        <dbReference type="EMBL" id="KAF2553890.1"/>
    </source>
</evidence>
<evidence type="ECO:0000313" key="2">
    <source>
        <dbReference type="Proteomes" id="UP000712281"/>
    </source>
</evidence>
<comment type="caution">
    <text evidence="1">The sequence shown here is derived from an EMBL/GenBank/DDBJ whole genome shotgun (WGS) entry which is preliminary data.</text>
</comment>
<proteinExistence type="predicted"/>
<name>A0A8S9H9V6_BRACR</name>
<organism evidence="1 2">
    <name type="scientific">Brassica cretica</name>
    <name type="common">Mustard</name>
    <dbReference type="NCBI Taxonomy" id="69181"/>
    <lineage>
        <taxon>Eukaryota</taxon>
        <taxon>Viridiplantae</taxon>
        <taxon>Streptophyta</taxon>
        <taxon>Embryophyta</taxon>
        <taxon>Tracheophyta</taxon>
        <taxon>Spermatophyta</taxon>
        <taxon>Magnoliopsida</taxon>
        <taxon>eudicotyledons</taxon>
        <taxon>Gunneridae</taxon>
        <taxon>Pentapetalae</taxon>
        <taxon>rosids</taxon>
        <taxon>malvids</taxon>
        <taxon>Brassicales</taxon>
        <taxon>Brassicaceae</taxon>
        <taxon>Brassiceae</taxon>
        <taxon>Brassica</taxon>
    </lineage>
</organism>
<dbReference type="AlphaFoldDB" id="A0A8S9H9V6"/>
<sequence length="441" mass="52014">MAQEDYNLDMNTKSVELTYPLQQMALDLPHIHVTSDRQVQNLLEITKTHEVRLCVSSFSKMKTVSEERDEAEEGMKLRRGMKLRIMMRRRMLTSLLSLMLRIIMMRQLHAVYGEWLLKDRCWNFVVEHFKGARMLFLSEDSTHDDLVAMAQEDYNLDMNTKYVELTYQLQQMALDLPHIHVTSDRQVQNLLEITKTHEVRLCVSSFSKMKTVSEERDEAEEGMKLRRGMKLRIMMRRRMLTSLLSLMLRIIVSMERLKTRMKKKMRKSVLKITKGHKVMKDKDHLETESIRMKCQLHAVYGEWLLKDGCWNFVVDHFKGARMLFLSEGSTHADLVAMAQEDYNLDMNTESVELTYSLQQMAPDLPPIHVTKNIYPCVGQQVEAHTCFPLEVKRGPGRQKKSRWQSWLELSRMRGRTPRKQHRVYRCSVCKEAGHKRQQCKN</sequence>